<dbReference type="InterPro" id="IPR052046">
    <property type="entry name" value="GH57_Enzymes"/>
</dbReference>
<evidence type="ECO:0000256" key="4">
    <source>
        <dbReference type="SAM" id="MobiDB-lite"/>
    </source>
</evidence>
<dbReference type="InterPro" id="IPR004300">
    <property type="entry name" value="Glyco_hydro_57_N"/>
</dbReference>
<evidence type="ECO:0000256" key="3">
    <source>
        <dbReference type="RuleBase" id="RU361196"/>
    </source>
</evidence>
<dbReference type="GO" id="GO:0005975">
    <property type="term" value="P:carbohydrate metabolic process"/>
    <property type="evidence" value="ECO:0007669"/>
    <property type="project" value="InterPro"/>
</dbReference>
<evidence type="ECO:0000256" key="2">
    <source>
        <dbReference type="ARBA" id="ARBA00023277"/>
    </source>
</evidence>
<feature type="transmembrane region" description="Helical" evidence="5">
    <location>
        <begin position="1495"/>
        <end position="1512"/>
    </location>
</feature>
<keyword evidence="8" id="KW-0378">Hydrolase</keyword>
<accession>A0A075GKU3</accession>
<keyword evidence="5" id="KW-1133">Transmembrane helix</keyword>
<feature type="domain" description="Glycoside hydrolase family 57 N-terminal" evidence="6">
    <location>
        <begin position="236"/>
        <end position="709"/>
    </location>
</feature>
<dbReference type="CDD" id="cd10796">
    <property type="entry name" value="GH57N_APU"/>
    <property type="match status" value="1"/>
</dbReference>
<evidence type="ECO:0000259" key="6">
    <source>
        <dbReference type="Pfam" id="PF03065"/>
    </source>
</evidence>
<evidence type="ECO:0000313" key="8">
    <source>
        <dbReference type="EMBL" id="AIF04696.1"/>
    </source>
</evidence>
<name>A0A075GKU3_9EURY</name>
<dbReference type="GO" id="GO:0016787">
    <property type="term" value="F:hydrolase activity"/>
    <property type="evidence" value="ECO:0007669"/>
    <property type="project" value="UniProtKB-KW"/>
</dbReference>
<sequence>MMKRHSVAIAILLLMTPLLGIISTAATPDNITIDGDLSEWDSDTLIDIDSNSSVPFRMTWNDTHLFFAWQETDWASVNEGADLFIYLNTTEGGSPLSKEWSLSQTLPFPADFAFVIEDSSYFSLQTYDGIGWVEADQTGVSAFVGWSGNKNTEISIPWSNIGSPTSLAVIAWAQWQDEGNVWTSFPSENPASNDGAETFTHAYVIADHTVEQTPAYTPVVDFTGTVEKMDDALNLAIVFHQHQPYYKNKLTGMIEMPWVRVHGMTEYVDSPGILAQHPGTKVTYNLVPSFVEQLIEYHRDGTADVHTDFARRYWPVDANGSVTDYPNATALELHTMQFQSFWNSGWIYNVTAGDPELGWLFPSAARYSEIYGMTMHNLKPATIMDDTLLQPQEFLDLQVLWYLFQFSPDYVLGEYQLIEDSVADGRPAHYNQTLKSLYEQNGNYTPADLSFVLATQQEHLANVLPMYSALAESGQVELTTTPYYHPIMPLLMMDGWTFEDGIRVNKDSWPDDVASQLNNGMDLFEQELGFRPTGMWPSEQSVSPAMVQPVSDVGIQWMVTDEVNLEESTVAGGATIDTSIASNLAIPWIATGIGDDGTSTGTGGGGEVAVIFRDRVISDRIAFQYGSMTPAAAVSDFIAYIDDVRQQLLAEGKDPSDHLLTVALDGENWMFMSEFQHQDGGRPFMDEWYGRLASHPSIVTTTPSEFLEKNLTLPRIETIGTGSWIDGTLSTWAGEAEESLGWQRLIEARQALIAFEDTNPTHSGLDAAWESLYIAEGSDWFWWYGLDQDSGYDELWDTLFKVHLSNIYRAIGLELPPYLQDLWTNPAVPTLPNTGIIEPMIDGIALPGEWDGAAKYNASSVDGGTLDIDSFYLGYDASNVYVRVDMASTPDFFEVADMDWGPDLSVYFMQANAVNFNEVETNFRTYYGNEILGFPAKKMISFDFNQIRADGKAKWNLFDAQGKIGDDEQWSLSGTSNLGDTAAEEVYEFRIPWSDLGLAPRYSTRVKVVTSEVNSLAYGDGTDSEMAPPAPAEMILPDLEQWVTLLDIDDNVGDETGDGDYTYPLASDFAPGSGLFDVTHLKVSQSSWNARFELTFGEITDFWSLSNGFSHQIVQIYVDQGDMMWGETDMLEGANAVIHSEWAWEVAISATGDPGAVKSVNAQTGETSAKGIEVSGNSDSNTVTITVSKSVIGPDIPDYRFVIVAGSQDGFGPGKWRDVDANAKTWRLGGGDDPSELDGINYDPNIIDIVFDADDTNSPDQAAMLGAYNVEAQEYAVLTGIEIPEVAQQVYGAQVVSTTATSAILEWSTTRQQAANVTCGNLTFPEQGDGLTHTIELTGLTFDTSYNCSIVIDGVTPANLSFNTSAEVDSIPPEILNLAVEFMGLGSLKVTWYTSEEATETIEVGGQTFVGDTVALRKNHEMTVVPYPELVAWETYTLTIQVSDASGNSNTSSVDFVIAEEDAASPLPDEENNPNESNNESTDTVGVGNLLQNSVVQFGLLLVVILVITALIRTRKYQD</sequence>
<dbReference type="InterPro" id="IPR011330">
    <property type="entry name" value="Glyco_hydro/deAcase_b/a-brl"/>
</dbReference>
<feature type="compositionally biased region" description="Low complexity" evidence="4">
    <location>
        <begin position="1474"/>
        <end position="1484"/>
    </location>
</feature>
<evidence type="ECO:0000259" key="7">
    <source>
        <dbReference type="Pfam" id="PF09985"/>
    </source>
</evidence>
<dbReference type="Gene3D" id="2.60.40.1190">
    <property type="match status" value="2"/>
</dbReference>
<evidence type="ECO:0000256" key="1">
    <source>
        <dbReference type="ARBA" id="ARBA00006821"/>
    </source>
</evidence>
<keyword evidence="2 3" id="KW-0119">Carbohydrate metabolism</keyword>
<keyword evidence="5" id="KW-0812">Transmembrane</keyword>
<organism evidence="8">
    <name type="scientific">uncultured marine group II/III euryarchaeote KM3_175_H12</name>
    <dbReference type="NCBI Taxonomy" id="1457933"/>
    <lineage>
        <taxon>Archaea</taxon>
        <taxon>Methanobacteriati</taxon>
        <taxon>Methanobacteriota</taxon>
        <taxon>environmental samples</taxon>
    </lineage>
</organism>
<protein>
    <submittedName>
        <fullName evidence="8">Glycoside hydrolase family 57</fullName>
    </submittedName>
</protein>
<dbReference type="EMBL" id="KF900715">
    <property type="protein sequence ID" value="AIF04696.1"/>
    <property type="molecule type" value="Genomic_DNA"/>
</dbReference>
<dbReference type="InterPro" id="IPR027291">
    <property type="entry name" value="Glyco_hydro_38_N_sf"/>
</dbReference>
<feature type="domain" description="Glucodextranase-like C-terminal" evidence="7">
    <location>
        <begin position="1046"/>
        <end position="1279"/>
    </location>
</feature>
<reference evidence="8" key="1">
    <citation type="journal article" date="2014" name="Genome Biol. Evol.">
        <title>Pangenome evidence for extensive interdomain horizontal transfer affecting lineage core and shell genes in uncultured planktonic thaumarchaeota and euryarchaeota.</title>
        <authorList>
            <person name="Deschamps P."/>
            <person name="Zivanovic Y."/>
            <person name="Moreira D."/>
            <person name="Rodriguez-Valera F."/>
            <person name="Lopez-Garcia P."/>
        </authorList>
    </citation>
    <scope>NUCLEOTIDE SEQUENCE</scope>
</reference>
<dbReference type="PANTHER" id="PTHR36306:SF1">
    <property type="entry name" value="ALPHA-AMYLASE-RELATED"/>
    <property type="match status" value="1"/>
</dbReference>
<dbReference type="CDD" id="cd09626">
    <property type="entry name" value="DOMON_glucodextranase_like"/>
    <property type="match status" value="1"/>
</dbReference>
<evidence type="ECO:0000256" key="5">
    <source>
        <dbReference type="SAM" id="Phobius"/>
    </source>
</evidence>
<dbReference type="SUPFAM" id="SSF88713">
    <property type="entry name" value="Glycoside hydrolase/deacetylase"/>
    <property type="match status" value="1"/>
</dbReference>
<dbReference type="SUPFAM" id="SSF49344">
    <property type="entry name" value="CBD9-like"/>
    <property type="match status" value="2"/>
</dbReference>
<keyword evidence="5" id="KW-0472">Membrane</keyword>
<dbReference type="InterPro" id="IPR019248">
    <property type="entry name" value="Glucodextran_C"/>
</dbReference>
<feature type="region of interest" description="Disordered" evidence="4">
    <location>
        <begin position="1465"/>
        <end position="1485"/>
    </location>
</feature>
<dbReference type="Pfam" id="PF03065">
    <property type="entry name" value="Glyco_hydro_57"/>
    <property type="match status" value="1"/>
</dbReference>
<dbReference type="PANTHER" id="PTHR36306">
    <property type="entry name" value="ALPHA-AMYLASE-RELATED-RELATED"/>
    <property type="match status" value="1"/>
</dbReference>
<proteinExistence type="inferred from homology"/>
<dbReference type="Gene3D" id="3.20.110.10">
    <property type="entry name" value="Glycoside hydrolase 38, N terminal domain"/>
    <property type="match status" value="1"/>
</dbReference>
<dbReference type="Pfam" id="PF09985">
    <property type="entry name" value="Glucodextran_C"/>
    <property type="match status" value="1"/>
</dbReference>
<comment type="similarity">
    <text evidence="1 3">Belongs to the glycosyl hydrolase 57 family.</text>
</comment>